<feature type="binding site" evidence="8">
    <location>
        <position position="314"/>
    </location>
    <ligand>
        <name>Zn(2+)</name>
        <dbReference type="ChEBI" id="CHEBI:29105"/>
        <label>2</label>
    </ligand>
</feature>
<feature type="binding site" evidence="8">
    <location>
        <position position="65"/>
    </location>
    <ligand>
        <name>Zn(2+)</name>
        <dbReference type="ChEBI" id="CHEBI:29105"/>
        <label>1</label>
    </ligand>
</feature>
<evidence type="ECO:0000313" key="10">
    <source>
        <dbReference type="Proteomes" id="UP000579281"/>
    </source>
</evidence>
<dbReference type="PIRSF" id="PIRSF001123">
    <property type="entry name" value="PepA_GA"/>
    <property type="match status" value="1"/>
</dbReference>
<evidence type="ECO:0000256" key="4">
    <source>
        <dbReference type="ARBA" id="ARBA00022723"/>
    </source>
</evidence>
<feature type="binding site" evidence="8">
    <location>
        <position position="208"/>
    </location>
    <ligand>
        <name>Zn(2+)</name>
        <dbReference type="ChEBI" id="CHEBI:29105"/>
        <label>2</label>
    </ligand>
</feature>
<feature type="binding site" evidence="8">
    <location>
        <position position="230"/>
    </location>
    <ligand>
        <name>Zn(2+)</name>
        <dbReference type="ChEBI" id="CHEBI:29105"/>
        <label>1</label>
    </ligand>
</feature>
<keyword evidence="3" id="KW-0645">Protease</keyword>
<dbReference type="GO" id="GO:0006508">
    <property type="term" value="P:proteolysis"/>
    <property type="evidence" value="ECO:0007669"/>
    <property type="project" value="UniProtKB-KW"/>
</dbReference>
<dbReference type="InterPro" id="IPR023367">
    <property type="entry name" value="Peptidase_M42_dom2"/>
</dbReference>
<dbReference type="Proteomes" id="UP000579281">
    <property type="component" value="Unassembled WGS sequence"/>
</dbReference>
<dbReference type="PANTHER" id="PTHR32481">
    <property type="entry name" value="AMINOPEPTIDASE"/>
    <property type="match status" value="1"/>
</dbReference>
<reference evidence="9 10" key="1">
    <citation type="submission" date="2020-08" db="EMBL/GenBank/DDBJ databases">
        <title>Genomic Encyclopedia of Type Strains, Phase IV (KMG-IV): sequencing the most valuable type-strain genomes for metagenomic binning, comparative biology and taxonomic classification.</title>
        <authorList>
            <person name="Goeker M."/>
        </authorList>
    </citation>
    <scope>NUCLEOTIDE SEQUENCE [LARGE SCALE GENOMIC DNA]</scope>
    <source>
        <strain evidence="9 10">DSM 103526</strain>
    </source>
</reference>
<evidence type="ECO:0000256" key="8">
    <source>
        <dbReference type="PIRSR" id="PIRSR001123-2"/>
    </source>
</evidence>
<evidence type="ECO:0000256" key="2">
    <source>
        <dbReference type="ARBA" id="ARBA00022438"/>
    </source>
</evidence>
<dbReference type="GO" id="GO:0046872">
    <property type="term" value="F:metal ion binding"/>
    <property type="evidence" value="ECO:0007669"/>
    <property type="project" value="UniProtKB-UniRule"/>
</dbReference>
<dbReference type="RefSeq" id="WP_184311460.1">
    <property type="nucleotide sequence ID" value="NZ_JACHEN010000018.1"/>
</dbReference>
<dbReference type="GO" id="GO:0004177">
    <property type="term" value="F:aminopeptidase activity"/>
    <property type="evidence" value="ECO:0007669"/>
    <property type="project" value="UniProtKB-UniRule"/>
</dbReference>
<keyword evidence="2" id="KW-0031">Aminopeptidase</keyword>
<dbReference type="EMBL" id="JACHEN010000018">
    <property type="protein sequence ID" value="MBB6216947.1"/>
    <property type="molecule type" value="Genomic_DNA"/>
</dbReference>
<dbReference type="InterPro" id="IPR051464">
    <property type="entry name" value="Peptidase_M42_aminopept"/>
</dbReference>
<keyword evidence="4 8" id="KW-0479">Metal-binding</keyword>
<sequence>MKLEQMLKDMVETPGISGFEHTISDVIQKHFDGLADDSKKDRLGNLVIYKKGMGPNSIKIMLAAHMDEIGLMVKKIDDKGFIQFTNIGGVDQRTLLTQEVMVHGTKGLFGVIGTKPPHILDPSDRVKAIKMEDMLIDVGLSKEEVDKFVRVGDSITIHRKMINLQNGLISAKALDDRAGVAVMYECLQILQKLRHQCDVYAVATVQEEVGTRGAIVSTYDILPDIGIAIDVTFGSTPDLSKDEAYEIGKGPTIGLGANIHPKIYERFIQVAKDHNIPYQIEILPGHSGTDAWAMQVTQSGVATGLLSIPLRYMHTSVETLDISDIKNTGKLLAYFIASLDEEDLEGFLCY</sequence>
<dbReference type="SUPFAM" id="SSF53187">
    <property type="entry name" value="Zn-dependent exopeptidases"/>
    <property type="match status" value="1"/>
</dbReference>
<dbReference type="InterPro" id="IPR008007">
    <property type="entry name" value="Peptidase_M42"/>
</dbReference>
<keyword evidence="10" id="KW-1185">Reference proteome</keyword>
<comment type="cofactor">
    <cofactor evidence="8">
        <name>a divalent metal cation</name>
        <dbReference type="ChEBI" id="CHEBI:60240"/>
    </cofactor>
    <text evidence="8">Binds 2 divalent metal cations per subunit.</text>
</comment>
<dbReference type="CDD" id="cd05656">
    <property type="entry name" value="M42_Frv"/>
    <property type="match status" value="1"/>
</dbReference>
<feature type="binding site" evidence="8">
    <location>
        <position position="175"/>
    </location>
    <ligand>
        <name>Zn(2+)</name>
        <dbReference type="ChEBI" id="CHEBI:29105"/>
        <label>1</label>
    </ligand>
</feature>
<dbReference type="SUPFAM" id="SSF101821">
    <property type="entry name" value="Aminopeptidase/glucanase lid domain"/>
    <property type="match status" value="1"/>
</dbReference>
<feature type="active site" description="Proton acceptor" evidence="7">
    <location>
        <position position="207"/>
    </location>
</feature>
<dbReference type="AlphaFoldDB" id="A0A841KU71"/>
<dbReference type="Gene3D" id="3.40.630.10">
    <property type="entry name" value="Zn peptidases"/>
    <property type="match status" value="1"/>
</dbReference>
<feature type="binding site" evidence="8">
    <location>
        <position position="175"/>
    </location>
    <ligand>
        <name>Zn(2+)</name>
        <dbReference type="ChEBI" id="CHEBI:29105"/>
        <label>2</label>
    </ligand>
</feature>
<evidence type="ECO:0000256" key="7">
    <source>
        <dbReference type="PIRSR" id="PIRSR001123-1"/>
    </source>
</evidence>
<evidence type="ECO:0000256" key="5">
    <source>
        <dbReference type="ARBA" id="ARBA00022801"/>
    </source>
</evidence>
<dbReference type="GO" id="GO:0008810">
    <property type="term" value="F:cellulase activity"/>
    <property type="evidence" value="ECO:0007669"/>
    <property type="project" value="UniProtKB-EC"/>
</dbReference>
<keyword evidence="5 9" id="KW-0378">Hydrolase</keyword>
<evidence type="ECO:0000256" key="6">
    <source>
        <dbReference type="PIRNR" id="PIRNR001123"/>
    </source>
</evidence>
<keyword evidence="9" id="KW-0326">Glycosidase</keyword>
<evidence type="ECO:0000313" key="9">
    <source>
        <dbReference type="EMBL" id="MBB6216947.1"/>
    </source>
</evidence>
<evidence type="ECO:0000256" key="3">
    <source>
        <dbReference type="ARBA" id="ARBA00022670"/>
    </source>
</evidence>
<dbReference type="Pfam" id="PF05343">
    <property type="entry name" value="Peptidase_M42"/>
    <property type="match status" value="1"/>
</dbReference>
<comment type="caution">
    <text evidence="9">The sequence shown here is derived from an EMBL/GenBank/DDBJ whole genome shotgun (WGS) entry which is preliminary data.</text>
</comment>
<dbReference type="Gene3D" id="2.40.30.40">
    <property type="entry name" value="Peptidase M42, domain 2"/>
    <property type="match status" value="1"/>
</dbReference>
<comment type="similarity">
    <text evidence="1 6">Belongs to the peptidase M42 family.</text>
</comment>
<gene>
    <name evidence="9" type="ORF">HNQ80_003052</name>
</gene>
<dbReference type="PANTHER" id="PTHR32481:SF0">
    <property type="entry name" value="AMINOPEPTIDASE YPDE-RELATED"/>
    <property type="match status" value="1"/>
</dbReference>
<dbReference type="EC" id="3.2.1.4" evidence="9"/>
<name>A0A841KU71_9FIRM</name>
<proteinExistence type="inferred from homology"/>
<protein>
    <submittedName>
        <fullName evidence="9">Endoglucanase</fullName>
        <ecNumber evidence="9">3.2.1.4</ecNumber>
    </submittedName>
</protein>
<evidence type="ECO:0000256" key="1">
    <source>
        <dbReference type="ARBA" id="ARBA00006272"/>
    </source>
</evidence>
<accession>A0A841KU71</accession>
<organism evidence="9 10">
    <name type="scientific">Anaerosolibacter carboniphilus</name>
    <dbReference type="NCBI Taxonomy" id="1417629"/>
    <lineage>
        <taxon>Bacteria</taxon>
        <taxon>Bacillati</taxon>
        <taxon>Bacillota</taxon>
        <taxon>Clostridia</taxon>
        <taxon>Peptostreptococcales</taxon>
        <taxon>Thermotaleaceae</taxon>
        <taxon>Anaerosolibacter</taxon>
    </lineage>
</organism>